<evidence type="ECO:0000313" key="3">
    <source>
        <dbReference type="Proteomes" id="UP000246114"/>
    </source>
</evidence>
<dbReference type="SUPFAM" id="SSF51556">
    <property type="entry name" value="Metallo-dependent hydrolases"/>
    <property type="match status" value="1"/>
</dbReference>
<dbReference type="PANTHER" id="PTHR43794">
    <property type="entry name" value="AMINOHYDROLASE SSNA-RELATED"/>
    <property type="match status" value="1"/>
</dbReference>
<dbReference type="Pfam" id="PF01979">
    <property type="entry name" value="Amidohydro_1"/>
    <property type="match status" value="1"/>
</dbReference>
<organism evidence="2 3">
    <name type="scientific">Clostridium cadaveris</name>
    <dbReference type="NCBI Taxonomy" id="1529"/>
    <lineage>
        <taxon>Bacteria</taxon>
        <taxon>Bacillati</taxon>
        <taxon>Bacillota</taxon>
        <taxon>Clostridia</taxon>
        <taxon>Eubacteriales</taxon>
        <taxon>Clostridiaceae</taxon>
        <taxon>Clostridium</taxon>
    </lineage>
</organism>
<dbReference type="Proteomes" id="UP000246114">
    <property type="component" value="Unassembled WGS sequence"/>
</dbReference>
<evidence type="ECO:0000259" key="1">
    <source>
        <dbReference type="Pfam" id="PF01979"/>
    </source>
</evidence>
<reference evidence="2 3" key="1">
    <citation type="submission" date="2018-03" db="EMBL/GenBank/DDBJ databases">
        <title>The uncultured portion of the human microbiome is neutrally assembled.</title>
        <authorList>
            <person name="Jeraldo P."/>
            <person name="Boardman L."/>
            <person name="White B.A."/>
            <person name="Nelson H."/>
            <person name="Goldenfeld N."/>
            <person name="Chia N."/>
        </authorList>
    </citation>
    <scope>NUCLEOTIDE SEQUENCE [LARGE SCALE GENOMIC DNA]</scope>
    <source>
        <strain evidence="2">CIM:MAG 903</strain>
    </source>
</reference>
<dbReference type="EMBL" id="QAMZ01000056">
    <property type="protein sequence ID" value="PWL51409.1"/>
    <property type="molecule type" value="Genomic_DNA"/>
</dbReference>
<dbReference type="InterPro" id="IPR006680">
    <property type="entry name" value="Amidohydro-rel"/>
</dbReference>
<dbReference type="InterPro" id="IPR050287">
    <property type="entry name" value="MTA/SAH_deaminase"/>
</dbReference>
<accession>A0A316M2F9</accession>
<dbReference type="PANTHER" id="PTHR43794:SF5">
    <property type="entry name" value="CHLOROHYDROLASE FAMILY PROTEIN"/>
    <property type="match status" value="1"/>
</dbReference>
<evidence type="ECO:0000313" key="2">
    <source>
        <dbReference type="EMBL" id="PWL51409.1"/>
    </source>
</evidence>
<name>A0A316M2F9_9CLOT</name>
<comment type="caution">
    <text evidence="2">The sequence shown here is derived from an EMBL/GenBank/DDBJ whole genome shotgun (WGS) entry which is preliminary data.</text>
</comment>
<feature type="domain" description="Amidohydrolase-related" evidence="1">
    <location>
        <begin position="86"/>
        <end position="427"/>
    </location>
</feature>
<dbReference type="Gene3D" id="3.20.20.140">
    <property type="entry name" value="Metal-dependent hydrolases"/>
    <property type="match status" value="1"/>
</dbReference>
<dbReference type="InterPro" id="IPR032466">
    <property type="entry name" value="Metal_Hydrolase"/>
</dbReference>
<gene>
    <name evidence="2" type="ORF">DBY38_14320</name>
</gene>
<proteinExistence type="predicted"/>
<dbReference type="AlphaFoldDB" id="A0A316M2F9"/>
<sequence length="458" mass="52345">MESHFHFLVLHYSAVMMPFKEINVLKEVVIMYNKSAFCGRISTDSGIKNGYILTDINSGIIEEVNFSKDMPEFFSGDIFKYDDNYIIYPGDFNCHSHPEQSIYTDIIDKSWDLGTWCRNTIYKYSSVLKNEHIYLGCLRAFSRMLLLGDTSVMVSYYCHGNKGNTLDNEVLRAAKDVGIRLYFGRMNYDIMNEDAYEGKKVSQKSYYESPSEAEKNFLALLNECYPNTITVAPSLHSIHASSKDAIINGINLAFDHNRYIQFHLSEDKGDVDLSLKLYGFRPIEFLESLLKNGEVKSLSHVILSDCVWINDNESDIINRYGMKVVLNPRMNHRIKTGSANLTKLLEKNITIYLGTDGEASNDDLSIMHERDFLKDRYKNIDESIIDLLGSTPLKLGEGFVGNIAKNSFCDLKILDSKNNVKDVFVGGNQIIRDYKFISMDIEKDIEEPLKQSLSNLFL</sequence>
<protein>
    <submittedName>
        <fullName evidence="2">Cytosine deaminase</fullName>
    </submittedName>
</protein>
<dbReference type="GO" id="GO:0016787">
    <property type="term" value="F:hydrolase activity"/>
    <property type="evidence" value="ECO:0007669"/>
    <property type="project" value="InterPro"/>
</dbReference>